<name>A0A7G9S1B2_9FIRM</name>
<dbReference type="RefSeq" id="WP_187534836.1">
    <property type="nucleotide sequence ID" value="NZ_CBCSHU010000003.1"/>
</dbReference>
<feature type="transmembrane region" description="Helical" evidence="12">
    <location>
        <begin position="173"/>
        <end position="193"/>
    </location>
</feature>
<dbReference type="GO" id="GO:0016301">
    <property type="term" value="F:kinase activity"/>
    <property type="evidence" value="ECO:0007669"/>
    <property type="project" value="UniProtKB-KW"/>
</dbReference>
<dbReference type="SUPFAM" id="SSF55604">
    <property type="entry name" value="Glucose permease domain IIB"/>
    <property type="match status" value="1"/>
</dbReference>
<keyword evidence="16" id="KW-1185">Reference proteome</keyword>
<evidence type="ECO:0000259" key="13">
    <source>
        <dbReference type="PROSITE" id="PS51098"/>
    </source>
</evidence>
<dbReference type="Gene3D" id="3.30.1360.60">
    <property type="entry name" value="Glucose permease domain IIB"/>
    <property type="match status" value="1"/>
</dbReference>
<feature type="domain" description="PTS EIIB type-1" evidence="13">
    <location>
        <begin position="439"/>
        <end position="517"/>
    </location>
</feature>
<dbReference type="NCBIfam" id="TIGR00826">
    <property type="entry name" value="EIIB_glc"/>
    <property type="match status" value="1"/>
</dbReference>
<comment type="subcellular location">
    <subcellularLocation>
        <location evidence="1">Cell membrane</location>
        <topology evidence="1">Multi-pass membrane protein</topology>
    </subcellularLocation>
</comment>
<dbReference type="InterPro" id="IPR001996">
    <property type="entry name" value="PTS_IIB_1"/>
</dbReference>
<dbReference type="Pfam" id="PF00367">
    <property type="entry name" value="PTS_EIIB"/>
    <property type="match status" value="1"/>
</dbReference>
<feature type="transmembrane region" description="Helical" evidence="12">
    <location>
        <begin position="15"/>
        <end position="35"/>
    </location>
</feature>
<evidence type="ECO:0000256" key="3">
    <source>
        <dbReference type="ARBA" id="ARBA00022475"/>
    </source>
</evidence>
<feature type="active site" description="Phosphocysteine intermediate; for EIIB activity" evidence="11">
    <location>
        <position position="461"/>
    </location>
</feature>
<dbReference type="InterPro" id="IPR013013">
    <property type="entry name" value="PTS_EIIC_1"/>
</dbReference>
<proteinExistence type="predicted"/>
<evidence type="ECO:0000256" key="6">
    <source>
        <dbReference type="ARBA" id="ARBA00022683"/>
    </source>
</evidence>
<dbReference type="CDD" id="cd00212">
    <property type="entry name" value="PTS_IIB_glc"/>
    <property type="match status" value="1"/>
</dbReference>
<dbReference type="GO" id="GO:0009401">
    <property type="term" value="P:phosphoenolpyruvate-dependent sugar phosphotransferase system"/>
    <property type="evidence" value="ECO:0007669"/>
    <property type="project" value="UniProtKB-KW"/>
</dbReference>
<dbReference type="GO" id="GO:0005886">
    <property type="term" value="C:plasma membrane"/>
    <property type="evidence" value="ECO:0007669"/>
    <property type="project" value="UniProtKB-SubCell"/>
</dbReference>
<evidence type="ECO:0000256" key="2">
    <source>
        <dbReference type="ARBA" id="ARBA00022448"/>
    </source>
</evidence>
<gene>
    <name evidence="15" type="ORF">H9L01_04595</name>
</gene>
<evidence type="ECO:0000256" key="9">
    <source>
        <dbReference type="ARBA" id="ARBA00022989"/>
    </source>
</evidence>
<evidence type="ECO:0000256" key="8">
    <source>
        <dbReference type="ARBA" id="ARBA00022777"/>
    </source>
</evidence>
<feature type="transmembrane region" description="Helical" evidence="12">
    <location>
        <begin position="289"/>
        <end position="307"/>
    </location>
</feature>
<evidence type="ECO:0000256" key="4">
    <source>
        <dbReference type="ARBA" id="ARBA00022597"/>
    </source>
</evidence>
<evidence type="ECO:0000256" key="10">
    <source>
        <dbReference type="ARBA" id="ARBA00023136"/>
    </source>
</evidence>
<evidence type="ECO:0000313" key="15">
    <source>
        <dbReference type="EMBL" id="QNN61637.1"/>
    </source>
</evidence>
<feature type="transmembrane region" description="Helical" evidence="12">
    <location>
        <begin position="339"/>
        <end position="363"/>
    </location>
</feature>
<dbReference type="AlphaFoldDB" id="A0A7G9S1B2"/>
<dbReference type="KEGG" id="eio:H9L01_04595"/>
<evidence type="ECO:0000256" key="12">
    <source>
        <dbReference type="SAM" id="Phobius"/>
    </source>
</evidence>
<dbReference type="InterPro" id="IPR018113">
    <property type="entry name" value="PTrfase_EIIB_Cys"/>
</dbReference>
<keyword evidence="10 12" id="KW-0472">Membrane</keyword>
<evidence type="ECO:0000313" key="16">
    <source>
        <dbReference type="Proteomes" id="UP000515928"/>
    </source>
</evidence>
<dbReference type="InterPro" id="IPR003352">
    <property type="entry name" value="PTS_EIIC"/>
</dbReference>
<evidence type="ECO:0000256" key="5">
    <source>
        <dbReference type="ARBA" id="ARBA00022679"/>
    </source>
</evidence>
<feature type="transmembrane region" description="Helical" evidence="12">
    <location>
        <begin position="55"/>
        <end position="82"/>
    </location>
</feature>
<dbReference type="GO" id="GO:0090563">
    <property type="term" value="F:protein-phosphocysteine-sugar phosphotransferase activity"/>
    <property type="evidence" value="ECO:0007669"/>
    <property type="project" value="TreeGrafter"/>
</dbReference>
<dbReference type="PANTHER" id="PTHR30009">
    <property type="entry name" value="CYTOCHROME C-TYPE SYNTHESIS PROTEIN AND PTS TRANSMEMBRANE COMPONENT"/>
    <property type="match status" value="1"/>
</dbReference>
<dbReference type="InterPro" id="IPR036878">
    <property type="entry name" value="Glu_permease_IIB"/>
</dbReference>
<sequence length="517" mass="56937">MKKYSEQIQRFGRSLLLPIGVMAPVGLLLGISGAFSQKYMIELLPFLGNPAVSQIFIGIRTMSDVIFNNLPLLFAMGVAYGMSRKDKGIAVFSSVLAYLILMIVMNIWLTNTGNLIKEGNIAVGGQAMVLGIQTVNVNVFGGIIAGLIASWATDKYYDLQLPMAFAFFAGRKSVPLISMGVAIVFGLIIPFFWEYLIAFFASMSGLLLSPILGQILNGVINRLLIPFGLHHVWNAMLRFTEAGGVYLINGVEYIGYLDAMNEILFNLGPDSEYWAMMPELTRFGAQNQMVRALFVFPAIGLAMYHTAYNENKAMAKGLIITSVATAFFGNVTEPLEFTFLFIAPGLFLIYSVLGAIGGIALYFMNTAVGYIRGTIFDFIIFGVMFKNSNWINIVIVGVIEAVLIYFIFKWWIVKFNVPTPGREDSAGTDNILITERRFDEVAALVIEGLGGASNIGNVENCITRLRVDFKDKTKINNDLLKKSGCSGVFFPSSGHIHVVYGPMVEFVRNAVDDQLGR</sequence>
<keyword evidence="4" id="KW-0762">Sugar transport</keyword>
<feature type="transmembrane region" description="Helical" evidence="12">
    <location>
        <begin position="369"/>
        <end position="385"/>
    </location>
</feature>
<accession>A0A7G9S1B2</accession>
<feature type="transmembrane region" description="Helical" evidence="12">
    <location>
        <begin position="390"/>
        <end position="412"/>
    </location>
</feature>
<dbReference type="GO" id="GO:0008982">
    <property type="term" value="F:protein-N(PI)-phosphohistidine-sugar phosphotransferase activity"/>
    <property type="evidence" value="ECO:0007669"/>
    <property type="project" value="InterPro"/>
</dbReference>
<keyword evidence="7 12" id="KW-0812">Transmembrane</keyword>
<dbReference type="PROSITE" id="PS51098">
    <property type="entry name" value="PTS_EIIB_TYPE_1"/>
    <property type="match status" value="1"/>
</dbReference>
<keyword evidence="6" id="KW-0598">Phosphotransferase system</keyword>
<keyword evidence="8" id="KW-0418">Kinase</keyword>
<dbReference type="InterPro" id="IPR050429">
    <property type="entry name" value="PTS_Glucose_EIICBA"/>
</dbReference>
<keyword evidence="3" id="KW-1003">Cell membrane</keyword>
<evidence type="ECO:0000256" key="7">
    <source>
        <dbReference type="ARBA" id="ARBA00022692"/>
    </source>
</evidence>
<dbReference type="PROSITE" id="PS51103">
    <property type="entry name" value="PTS_EIIC_TYPE_1"/>
    <property type="match status" value="1"/>
</dbReference>
<evidence type="ECO:0000256" key="1">
    <source>
        <dbReference type="ARBA" id="ARBA00004651"/>
    </source>
</evidence>
<keyword evidence="5" id="KW-0808">Transferase</keyword>
<feature type="domain" description="PTS EIIC type-1" evidence="14">
    <location>
        <begin position="2"/>
        <end position="424"/>
    </location>
</feature>
<dbReference type="EMBL" id="CP060715">
    <property type="protein sequence ID" value="QNN61637.1"/>
    <property type="molecule type" value="Genomic_DNA"/>
</dbReference>
<reference evidence="15 16" key="1">
    <citation type="submission" date="2020-08" db="EMBL/GenBank/DDBJ databases">
        <title>Genome sequence of Erysipelothrix inopinata DSM 15511T.</title>
        <authorList>
            <person name="Hyun D.-W."/>
            <person name="Bae J.-W."/>
        </authorList>
    </citation>
    <scope>NUCLEOTIDE SEQUENCE [LARGE SCALE GENOMIC DNA]</scope>
    <source>
        <strain evidence="15 16">DSM 15511</strain>
    </source>
</reference>
<keyword evidence="9 12" id="KW-1133">Transmembrane helix</keyword>
<evidence type="ECO:0000256" key="11">
    <source>
        <dbReference type="PROSITE-ProRule" id="PRU00421"/>
    </source>
</evidence>
<dbReference type="Proteomes" id="UP000515928">
    <property type="component" value="Chromosome"/>
</dbReference>
<dbReference type="Pfam" id="PF02378">
    <property type="entry name" value="PTS_EIIC"/>
    <property type="match status" value="1"/>
</dbReference>
<feature type="transmembrane region" description="Helical" evidence="12">
    <location>
        <begin position="89"/>
        <end position="109"/>
    </location>
</feature>
<keyword evidence="2" id="KW-0813">Transport</keyword>
<evidence type="ECO:0000259" key="14">
    <source>
        <dbReference type="PROSITE" id="PS51103"/>
    </source>
</evidence>
<feature type="transmembrane region" description="Helical" evidence="12">
    <location>
        <begin position="129"/>
        <end position="152"/>
    </location>
</feature>
<protein>
    <submittedName>
        <fullName evidence="15">PTS transporter subunit EIIC</fullName>
    </submittedName>
</protein>
<dbReference type="PANTHER" id="PTHR30009:SF24">
    <property type="entry name" value="PTS SYSTEM, IIBC COMPONENT"/>
    <property type="match status" value="1"/>
</dbReference>
<organism evidence="15 16">
    <name type="scientific">Erysipelothrix inopinata</name>
    <dbReference type="NCBI Taxonomy" id="225084"/>
    <lineage>
        <taxon>Bacteria</taxon>
        <taxon>Bacillati</taxon>
        <taxon>Bacillota</taxon>
        <taxon>Erysipelotrichia</taxon>
        <taxon>Erysipelotrichales</taxon>
        <taxon>Erysipelotrichaceae</taxon>
        <taxon>Erysipelothrix</taxon>
    </lineage>
</organism>